<protein>
    <recommendedName>
        <fullName evidence="3">D-xylose 1-dehydrogenase (NADP(+), D-xylono-1,5-lactone-forming)</fullName>
        <ecNumber evidence="3">1.1.1.179</ecNumber>
    </recommendedName>
    <alternativeName>
        <fullName evidence="4">D-xylose-NADP dehydrogenase</fullName>
    </alternativeName>
</protein>
<dbReference type="GO" id="GO:0000166">
    <property type="term" value="F:nucleotide binding"/>
    <property type="evidence" value="ECO:0007669"/>
    <property type="project" value="InterPro"/>
</dbReference>
<feature type="domain" description="GFO/IDH/MocA-like oxidoreductase" evidence="7">
    <location>
        <begin position="188"/>
        <end position="263"/>
    </location>
</feature>
<evidence type="ECO:0000313" key="9">
    <source>
        <dbReference type="Proteomes" id="UP000283895"/>
    </source>
</evidence>
<comment type="caution">
    <text evidence="8">The sequence shown here is derived from an EMBL/GenBank/DDBJ whole genome shotgun (WGS) entry which is preliminary data.</text>
</comment>
<accession>A0A423WNS3</accession>
<dbReference type="OrthoDB" id="6417021at2759"/>
<evidence type="ECO:0000256" key="5">
    <source>
        <dbReference type="ARBA" id="ARBA00049233"/>
    </source>
</evidence>
<name>A0A423WNS3_9PEZI</name>
<proteinExistence type="inferred from homology"/>
<dbReference type="InterPro" id="IPR055170">
    <property type="entry name" value="GFO_IDH_MocA-like_dom"/>
</dbReference>
<organism evidence="8 9">
    <name type="scientific">Cytospora schulzeri</name>
    <dbReference type="NCBI Taxonomy" id="448051"/>
    <lineage>
        <taxon>Eukaryota</taxon>
        <taxon>Fungi</taxon>
        <taxon>Dikarya</taxon>
        <taxon>Ascomycota</taxon>
        <taxon>Pezizomycotina</taxon>
        <taxon>Sordariomycetes</taxon>
        <taxon>Sordariomycetidae</taxon>
        <taxon>Diaporthales</taxon>
        <taxon>Cytosporaceae</taxon>
        <taxon>Cytospora</taxon>
    </lineage>
</organism>
<evidence type="ECO:0000256" key="1">
    <source>
        <dbReference type="ARBA" id="ARBA00010928"/>
    </source>
</evidence>
<dbReference type="SUPFAM" id="SSF55347">
    <property type="entry name" value="Glyceraldehyde-3-phosphate dehydrogenase-like, C-terminal domain"/>
    <property type="match status" value="1"/>
</dbReference>
<sequence length="421" mass="46740">MASFVGAIHRIWLQAKPPVATKQEDTLKIGILGAAMIAPMAVIIPAISHPEVVIYAVAARDHARATAFAKQHGIPVVKESYQAKRIFIALLDDPVIDAVYNPLPNGLHLEWSLKALAKGKHVLLEKPSCSNAEEAEILFKSPLLKGPNAPVLMEAFHSRFTPAWRTFMEAIDQPNVAHVLAKAFFPSFFISDGNIRFAYDLAGGATMDVGTYTMAALRSVFGTEPEECLEANLERMAPPREKTDGNFKAKLRFPGGGIGEIEGGLRGSNIPTSWDFSTATVTHRPVVVTDQKVAEGEELKKTRTVTFVNFMISPLYHRIDIVDEFVVTNKGSSEVVRKFTRKETKKAYSYKEMGIDQPGEIYWLTYRHMLEQFVNRIRGREGTGVFISHEDSIAQMKALDMVYEKSGLGLRPTSKYRLDAS</sequence>
<dbReference type="InterPro" id="IPR036291">
    <property type="entry name" value="NAD(P)-bd_dom_sf"/>
</dbReference>
<dbReference type="PANTHER" id="PTHR22604:SF105">
    <property type="entry name" value="TRANS-1,2-DIHYDROBENZENE-1,2-DIOL DEHYDROGENASE"/>
    <property type="match status" value="1"/>
</dbReference>
<comment type="catalytic activity">
    <reaction evidence="5">
        <text>D-xylose + NADP(+) = D-xylono-1,5-lactone + NADPH + H(+)</text>
        <dbReference type="Rhea" id="RHEA:22000"/>
        <dbReference type="ChEBI" id="CHEBI:15378"/>
        <dbReference type="ChEBI" id="CHEBI:15867"/>
        <dbReference type="ChEBI" id="CHEBI:53455"/>
        <dbReference type="ChEBI" id="CHEBI:57783"/>
        <dbReference type="ChEBI" id="CHEBI:58349"/>
        <dbReference type="EC" id="1.1.1.179"/>
    </reaction>
</comment>
<dbReference type="EMBL" id="LKEA01000013">
    <property type="protein sequence ID" value="ROW04865.1"/>
    <property type="molecule type" value="Genomic_DNA"/>
</dbReference>
<evidence type="ECO:0000259" key="7">
    <source>
        <dbReference type="Pfam" id="PF22725"/>
    </source>
</evidence>
<reference evidence="8 9" key="1">
    <citation type="submission" date="2015-09" db="EMBL/GenBank/DDBJ databases">
        <title>Host preference determinants of Valsa canker pathogens revealed by comparative genomics.</title>
        <authorList>
            <person name="Yin Z."/>
            <person name="Huang L."/>
        </authorList>
    </citation>
    <scope>NUCLEOTIDE SEQUENCE [LARGE SCALE GENOMIC DNA]</scope>
    <source>
        <strain evidence="8 9">03-1</strain>
    </source>
</reference>
<keyword evidence="2" id="KW-0560">Oxidoreductase</keyword>
<evidence type="ECO:0000256" key="3">
    <source>
        <dbReference type="ARBA" id="ARBA00038984"/>
    </source>
</evidence>
<dbReference type="Pfam" id="PF22725">
    <property type="entry name" value="GFO_IDH_MocA_C3"/>
    <property type="match status" value="1"/>
</dbReference>
<dbReference type="PANTHER" id="PTHR22604">
    <property type="entry name" value="OXIDOREDUCTASES"/>
    <property type="match status" value="1"/>
</dbReference>
<comment type="similarity">
    <text evidence="1">Belongs to the Gfo/Idh/MocA family.</text>
</comment>
<dbReference type="Pfam" id="PF01408">
    <property type="entry name" value="GFO_IDH_MocA"/>
    <property type="match status" value="1"/>
</dbReference>
<evidence type="ECO:0000259" key="6">
    <source>
        <dbReference type="Pfam" id="PF01408"/>
    </source>
</evidence>
<dbReference type="Gene3D" id="3.30.360.10">
    <property type="entry name" value="Dihydrodipicolinate Reductase, domain 2"/>
    <property type="match status" value="1"/>
</dbReference>
<dbReference type="Proteomes" id="UP000283895">
    <property type="component" value="Unassembled WGS sequence"/>
</dbReference>
<dbReference type="InterPro" id="IPR000683">
    <property type="entry name" value="Gfo/Idh/MocA-like_OxRdtase_N"/>
</dbReference>
<dbReference type="InterPro" id="IPR050984">
    <property type="entry name" value="Gfo/Idh/MocA_domain"/>
</dbReference>
<evidence type="ECO:0000256" key="4">
    <source>
        <dbReference type="ARBA" id="ARBA00042988"/>
    </source>
</evidence>
<dbReference type="SUPFAM" id="SSF51735">
    <property type="entry name" value="NAD(P)-binding Rossmann-fold domains"/>
    <property type="match status" value="1"/>
</dbReference>
<dbReference type="EC" id="1.1.1.179" evidence="3"/>
<dbReference type="Gene3D" id="3.40.50.720">
    <property type="entry name" value="NAD(P)-binding Rossmann-like Domain"/>
    <property type="match status" value="1"/>
</dbReference>
<dbReference type="GO" id="GO:0047837">
    <property type="term" value="F:D-xylose 1-dehydrogenase (NADP+) activity"/>
    <property type="evidence" value="ECO:0007669"/>
    <property type="project" value="UniProtKB-EC"/>
</dbReference>
<evidence type="ECO:0000313" key="8">
    <source>
        <dbReference type="EMBL" id="ROW04865.1"/>
    </source>
</evidence>
<evidence type="ECO:0000256" key="2">
    <source>
        <dbReference type="ARBA" id="ARBA00023002"/>
    </source>
</evidence>
<dbReference type="AlphaFoldDB" id="A0A423WNS3"/>
<keyword evidence="9" id="KW-1185">Reference proteome</keyword>
<gene>
    <name evidence="8" type="ORF">VMCG_04884</name>
</gene>
<feature type="domain" description="Gfo/Idh/MocA-like oxidoreductase N-terminal" evidence="6">
    <location>
        <begin position="27"/>
        <end position="139"/>
    </location>
</feature>
<dbReference type="STRING" id="356882.A0A423WNS3"/>